<evidence type="ECO:0000313" key="6">
    <source>
        <dbReference type="Proteomes" id="UP000219435"/>
    </source>
</evidence>
<dbReference type="GO" id="GO:0005524">
    <property type="term" value="F:ATP binding"/>
    <property type="evidence" value="ECO:0007669"/>
    <property type="project" value="UniProtKB-KW"/>
</dbReference>
<evidence type="ECO:0000256" key="3">
    <source>
        <dbReference type="SAM" id="MobiDB-lite"/>
    </source>
</evidence>
<dbReference type="Gene3D" id="3.40.50.12780">
    <property type="entry name" value="N-terminal domain of ligase-like"/>
    <property type="match status" value="1"/>
</dbReference>
<dbReference type="PANTHER" id="PTHR43272">
    <property type="entry name" value="LONG-CHAIN-FATTY-ACID--COA LIGASE"/>
    <property type="match status" value="1"/>
</dbReference>
<evidence type="ECO:0000313" key="5">
    <source>
        <dbReference type="EMBL" id="SOC49537.1"/>
    </source>
</evidence>
<dbReference type="SUPFAM" id="SSF56801">
    <property type="entry name" value="Acetyl-CoA synthetase-like"/>
    <property type="match status" value="1"/>
</dbReference>
<feature type="domain" description="AMP-dependent synthetase/ligase" evidence="4">
    <location>
        <begin position="29"/>
        <end position="441"/>
    </location>
</feature>
<dbReference type="GO" id="GO:0016020">
    <property type="term" value="C:membrane"/>
    <property type="evidence" value="ECO:0007669"/>
    <property type="project" value="TreeGrafter"/>
</dbReference>
<accession>A0A285V6I3</accession>
<dbReference type="Proteomes" id="UP000219435">
    <property type="component" value="Unassembled WGS sequence"/>
</dbReference>
<dbReference type="InterPro" id="IPR042099">
    <property type="entry name" value="ANL_N_sf"/>
</dbReference>
<dbReference type="PANTHER" id="PTHR43272:SF33">
    <property type="entry name" value="AMP-BINDING DOMAIN-CONTAINING PROTEIN-RELATED"/>
    <property type="match status" value="1"/>
</dbReference>
<dbReference type="Pfam" id="PF23562">
    <property type="entry name" value="AMP-binding_C_3"/>
    <property type="match status" value="1"/>
</dbReference>
<evidence type="ECO:0000256" key="2">
    <source>
        <dbReference type="ARBA" id="ARBA00022840"/>
    </source>
</evidence>
<keyword evidence="6" id="KW-1185">Reference proteome</keyword>
<reference evidence="6" key="1">
    <citation type="submission" date="2017-08" db="EMBL/GenBank/DDBJ databases">
        <authorList>
            <person name="Varghese N."/>
            <person name="Submissions S."/>
        </authorList>
    </citation>
    <scope>NUCLEOTIDE SEQUENCE [LARGE SCALE GENOMIC DNA]</scope>
    <source>
        <strain evidence="6">DSM 4725</strain>
    </source>
</reference>
<keyword evidence="1" id="KW-0547">Nucleotide-binding</keyword>
<dbReference type="AlphaFoldDB" id="A0A285V6I3"/>
<dbReference type="GO" id="GO:0004467">
    <property type="term" value="F:long-chain fatty acid-CoA ligase activity"/>
    <property type="evidence" value="ECO:0007669"/>
    <property type="project" value="TreeGrafter"/>
</dbReference>
<gene>
    <name evidence="5" type="ORF">SAMN05660748_2265</name>
</gene>
<dbReference type="OrthoDB" id="9803968at2"/>
<keyword evidence="2" id="KW-0067">ATP-binding</keyword>
<evidence type="ECO:0000256" key="1">
    <source>
        <dbReference type="ARBA" id="ARBA00022741"/>
    </source>
</evidence>
<dbReference type="RefSeq" id="WP_097195104.1">
    <property type="nucleotide sequence ID" value="NZ_OBQI01000003.1"/>
</dbReference>
<dbReference type="Pfam" id="PF00501">
    <property type="entry name" value="AMP-binding"/>
    <property type="match status" value="1"/>
</dbReference>
<organism evidence="5 6">
    <name type="scientific">Blastococcus aggregatus</name>
    <dbReference type="NCBI Taxonomy" id="38502"/>
    <lineage>
        <taxon>Bacteria</taxon>
        <taxon>Bacillati</taxon>
        <taxon>Actinomycetota</taxon>
        <taxon>Actinomycetes</taxon>
        <taxon>Geodermatophilales</taxon>
        <taxon>Geodermatophilaceae</taxon>
        <taxon>Blastococcus</taxon>
    </lineage>
</organism>
<dbReference type="EMBL" id="OBQI01000003">
    <property type="protein sequence ID" value="SOC49537.1"/>
    <property type="molecule type" value="Genomic_DNA"/>
</dbReference>
<dbReference type="InterPro" id="IPR000873">
    <property type="entry name" value="AMP-dep_synth/lig_dom"/>
</dbReference>
<protein>
    <submittedName>
        <fullName evidence="5">Long-chain acyl-CoA synthetase</fullName>
    </submittedName>
</protein>
<dbReference type="PROSITE" id="PS00455">
    <property type="entry name" value="AMP_BINDING"/>
    <property type="match status" value="1"/>
</dbReference>
<name>A0A285V6I3_9ACTN</name>
<dbReference type="InterPro" id="IPR020845">
    <property type="entry name" value="AMP-binding_CS"/>
</dbReference>
<sequence length="621" mass="66400">MGSPATEANGPAPAGTRRATPVSSVARLFRDRVAASPDVEAYRFPRDGGWTSMTWRETQATVDVLAAGLLAMGIGPEDRVGIASGTRIEWIHADLATMCAGGATTAVYPTSGADDIGFILADSGSRVVFAEDDVQVAKLRAQRDRLPDVLRVVTFDGTADGDWVIGLDDLAALGADHLARTPTAVDEAVAAVGPEQLATLIYTSGTTGRPKGVELPHRCWTYIAGAADALDILGPDDLQYLWLPLAHAFGKMLEAAQLQVGFPTVVDGRVDQIVANLPVIRPTFMAGPPRIFEKVHAAVEQTVEAEGGIRLRLYRWSFEVGGRAWRARLDGRRVGPLLQVQQAVADRLVLSRIRARLGGRMRFLVSGSAALSSDVSTWFGTAGMPILEGYGLTETAGGACLGDLARPVPGLVGAPVVGTEVRIAEDGEILIRGPLVMRGYHHRPDATAEALSSDGWFRTGDVGELDAEGRLRVTDRKKDLIKTSGGKYIAPQGIESLFKAICPLASQMVVHGEGRHYATALIALDAEALARWAAAEGRATTDYPSLAADAAVHDLVRGCVAELNDRLNRWETIKDFRILDHDLTVEGGELTPSMKLKRKTVEASYAALLDSMYETRRAATG</sequence>
<feature type="region of interest" description="Disordered" evidence="3">
    <location>
        <begin position="1"/>
        <end position="21"/>
    </location>
</feature>
<evidence type="ECO:0000259" key="4">
    <source>
        <dbReference type="Pfam" id="PF00501"/>
    </source>
</evidence>
<proteinExistence type="predicted"/>
<dbReference type="CDD" id="cd05907">
    <property type="entry name" value="VL_LC_FACS_like"/>
    <property type="match status" value="1"/>
</dbReference>